<dbReference type="PRINTS" id="PR00377">
    <property type="entry name" value="IMPHPHTASES"/>
</dbReference>
<keyword evidence="3" id="KW-0378">Hydrolase</keyword>
<dbReference type="PANTHER" id="PTHR20854:SF4">
    <property type="entry name" value="INOSITOL-1-MONOPHOSPHATASE-RELATED"/>
    <property type="match status" value="1"/>
</dbReference>
<accession>A0A081P573</accession>
<evidence type="ECO:0000313" key="6">
    <source>
        <dbReference type="EMBL" id="KEQ25846.1"/>
    </source>
</evidence>
<dbReference type="Proteomes" id="UP000028123">
    <property type="component" value="Unassembled WGS sequence"/>
</dbReference>
<dbReference type="RefSeq" id="WP_036681246.1">
    <property type="nucleotide sequence ID" value="NZ_FYEP01000015.1"/>
</dbReference>
<comment type="caution">
    <text evidence="6">The sequence shown here is derived from an EMBL/GenBank/DDBJ whole genome shotgun (WGS) entry which is preliminary data.</text>
</comment>
<comment type="cofactor">
    <cofactor evidence="1 5">
        <name>Mg(2+)</name>
        <dbReference type="ChEBI" id="CHEBI:18420"/>
    </cofactor>
</comment>
<dbReference type="PANTHER" id="PTHR20854">
    <property type="entry name" value="INOSITOL MONOPHOSPHATASE"/>
    <property type="match status" value="1"/>
</dbReference>
<dbReference type="OrthoDB" id="9772456at2"/>
<evidence type="ECO:0000256" key="1">
    <source>
        <dbReference type="ARBA" id="ARBA00001946"/>
    </source>
</evidence>
<dbReference type="AlphaFoldDB" id="A0A081P573"/>
<feature type="binding site" evidence="5">
    <location>
        <position position="89"/>
    </location>
    <ligand>
        <name>Mg(2+)</name>
        <dbReference type="ChEBI" id="CHEBI:18420"/>
        <label>1</label>
        <note>catalytic</note>
    </ligand>
</feature>
<evidence type="ECO:0000256" key="2">
    <source>
        <dbReference type="ARBA" id="ARBA00022723"/>
    </source>
</evidence>
<name>A0A081P573_9BACL</name>
<feature type="binding site" evidence="5">
    <location>
        <position position="70"/>
    </location>
    <ligand>
        <name>Mg(2+)</name>
        <dbReference type="ChEBI" id="CHEBI:18420"/>
        <label>1</label>
        <note>catalytic</note>
    </ligand>
</feature>
<dbReference type="EMBL" id="JNVM01000009">
    <property type="protein sequence ID" value="KEQ25846.1"/>
    <property type="molecule type" value="Genomic_DNA"/>
</dbReference>
<dbReference type="Gene3D" id="3.40.190.80">
    <property type="match status" value="1"/>
</dbReference>
<evidence type="ECO:0000256" key="4">
    <source>
        <dbReference type="ARBA" id="ARBA00022842"/>
    </source>
</evidence>
<dbReference type="GO" id="GO:0007165">
    <property type="term" value="P:signal transduction"/>
    <property type="evidence" value="ECO:0007669"/>
    <property type="project" value="TreeGrafter"/>
</dbReference>
<dbReference type="InterPro" id="IPR000760">
    <property type="entry name" value="Inositol_monophosphatase-like"/>
</dbReference>
<sequence length="266" mass="28863">MDETLRIAREVACEAAAAAGKLAKEHFDRDKEVMAKGNQGDLVTAIDHLAEKEILNRLQERFPDHRIRSEESGWSGAESDWLWLVDPLDGTNNYAIGLPAYGVSLTLIYRGEPQLGVIYDSHLEKLYVAEQGKGALCNGLPIRVKTSEAAGRMTLGWIQGHGVGKGGQATSLKHYLDAGSKRVLSLWAPTLLWSMLARGDLDGIVLYNSEGEDLYSGLLLAKEAGAAVVDFDGRPFEGMNPEPYIVACPPDRLESLLSMVRAGLGG</sequence>
<gene>
    <name evidence="6" type="ORF">ET33_37395</name>
</gene>
<organism evidence="6 7">
    <name type="scientific">Paenibacillus tyrfis</name>
    <dbReference type="NCBI Taxonomy" id="1501230"/>
    <lineage>
        <taxon>Bacteria</taxon>
        <taxon>Bacillati</taxon>
        <taxon>Bacillota</taxon>
        <taxon>Bacilli</taxon>
        <taxon>Bacillales</taxon>
        <taxon>Paenibacillaceae</taxon>
        <taxon>Paenibacillus</taxon>
    </lineage>
</organism>
<dbReference type="eggNOG" id="COG0483">
    <property type="taxonomic scope" value="Bacteria"/>
</dbReference>
<evidence type="ECO:0000256" key="5">
    <source>
        <dbReference type="PIRSR" id="PIRSR600760-2"/>
    </source>
</evidence>
<evidence type="ECO:0000313" key="7">
    <source>
        <dbReference type="Proteomes" id="UP000028123"/>
    </source>
</evidence>
<reference evidence="6 7" key="1">
    <citation type="submission" date="2014-06" db="EMBL/GenBank/DDBJ databases">
        <title>Draft genome sequence of Paenibacillus sp. MSt1.</title>
        <authorList>
            <person name="Aw Y.K."/>
            <person name="Ong K.S."/>
            <person name="Gan H.M."/>
            <person name="Lee S.M."/>
        </authorList>
    </citation>
    <scope>NUCLEOTIDE SEQUENCE [LARGE SCALE GENOMIC DNA]</scope>
    <source>
        <strain evidence="6 7">MSt1</strain>
    </source>
</reference>
<dbReference type="FunFam" id="3.30.540.10:FF:000003">
    <property type="entry name" value="Inositol-1-monophosphatase"/>
    <property type="match status" value="1"/>
</dbReference>
<evidence type="ECO:0000256" key="3">
    <source>
        <dbReference type="ARBA" id="ARBA00022801"/>
    </source>
</evidence>
<dbReference type="Pfam" id="PF00459">
    <property type="entry name" value="Inositol_P"/>
    <property type="match status" value="1"/>
</dbReference>
<dbReference type="SUPFAM" id="SSF56655">
    <property type="entry name" value="Carbohydrate phosphatase"/>
    <property type="match status" value="1"/>
</dbReference>
<keyword evidence="2 5" id="KW-0479">Metal-binding</keyword>
<dbReference type="GO" id="GO:0006020">
    <property type="term" value="P:inositol metabolic process"/>
    <property type="evidence" value="ECO:0007669"/>
    <property type="project" value="TreeGrafter"/>
</dbReference>
<proteinExistence type="predicted"/>
<feature type="binding site" evidence="5">
    <location>
        <position position="86"/>
    </location>
    <ligand>
        <name>Mg(2+)</name>
        <dbReference type="ChEBI" id="CHEBI:18420"/>
        <label>1</label>
        <note>catalytic</note>
    </ligand>
</feature>
<feature type="binding site" evidence="5">
    <location>
        <position position="88"/>
    </location>
    <ligand>
        <name>Mg(2+)</name>
        <dbReference type="ChEBI" id="CHEBI:18420"/>
        <label>1</label>
        <note>catalytic</note>
    </ligand>
</feature>
<keyword evidence="4 5" id="KW-0460">Magnesium</keyword>
<dbReference type="Gene3D" id="3.30.540.10">
    <property type="entry name" value="Fructose-1,6-Bisphosphatase, subunit A, domain 1"/>
    <property type="match status" value="1"/>
</dbReference>
<feature type="binding site" evidence="5">
    <location>
        <position position="213"/>
    </location>
    <ligand>
        <name>Mg(2+)</name>
        <dbReference type="ChEBI" id="CHEBI:18420"/>
        <label>1</label>
        <note>catalytic</note>
    </ligand>
</feature>
<protein>
    <submittedName>
        <fullName evidence="6">Inositol phosphatase</fullName>
    </submittedName>
</protein>
<dbReference type="GO" id="GO:0046872">
    <property type="term" value="F:metal ion binding"/>
    <property type="evidence" value="ECO:0007669"/>
    <property type="project" value="UniProtKB-KW"/>
</dbReference>
<dbReference type="GO" id="GO:0008934">
    <property type="term" value="F:inositol monophosphate 1-phosphatase activity"/>
    <property type="evidence" value="ECO:0007669"/>
    <property type="project" value="TreeGrafter"/>
</dbReference>
<keyword evidence="7" id="KW-1185">Reference proteome</keyword>